<dbReference type="Proteomes" id="UP000215185">
    <property type="component" value="Chromosome 1"/>
</dbReference>
<dbReference type="PROSITE" id="PS00893">
    <property type="entry name" value="NUDIX_BOX"/>
    <property type="match status" value="1"/>
</dbReference>
<dbReference type="eggNOG" id="COG1443">
    <property type="taxonomic scope" value="Bacteria"/>
</dbReference>
<feature type="domain" description="Nudix hydrolase" evidence="2">
    <location>
        <begin position="30"/>
        <end position="164"/>
    </location>
</feature>
<dbReference type="Pfam" id="PF00293">
    <property type="entry name" value="NUDIX"/>
    <property type="match status" value="1"/>
</dbReference>
<dbReference type="InterPro" id="IPR015797">
    <property type="entry name" value="NUDIX_hydrolase-like_dom_sf"/>
</dbReference>
<proteinExistence type="predicted"/>
<dbReference type="EC" id="3.6.1.-" evidence="3"/>
<sequence length="165" mass="18820">MEIWDIYDQKNQLTGQTIARKDVHLLKEGHFHACVNALLRDEAGNILVQQRSLQKETNPGVWDIFTGGSILAGENPDQGIAREVAEELGLINLDFHYHGYDVRADIKSIMHYYTAVIPEESKSNIVIQKSELAQVTWLSVQDAVELVTDRPFDRKWLNSIITKMM</sequence>
<gene>
    <name evidence="3" type="ORF">SAMEA4412692_00662</name>
</gene>
<dbReference type="KEGG" id="smen:SAMEA4412692_0662"/>
<dbReference type="SUPFAM" id="SSF55811">
    <property type="entry name" value="Nudix"/>
    <property type="match status" value="1"/>
</dbReference>
<accession>A0A239SQD0</accession>
<name>A0A239SQD0_9STRE</name>
<dbReference type="PANTHER" id="PTHR10885:SF0">
    <property type="entry name" value="ISOPENTENYL-DIPHOSPHATE DELTA-ISOMERASE"/>
    <property type="match status" value="1"/>
</dbReference>
<dbReference type="InterPro" id="IPR000086">
    <property type="entry name" value="NUDIX_hydrolase_dom"/>
</dbReference>
<dbReference type="EMBL" id="LT906439">
    <property type="protein sequence ID" value="SNU87469.1"/>
    <property type="molecule type" value="Genomic_DNA"/>
</dbReference>
<keyword evidence="4" id="KW-1185">Reference proteome</keyword>
<evidence type="ECO:0000259" key="2">
    <source>
        <dbReference type="PROSITE" id="PS51462"/>
    </source>
</evidence>
<dbReference type="STRING" id="1123308.GCA_000380085_00007"/>
<dbReference type="AlphaFoldDB" id="A0A239SQD0"/>
<dbReference type="PANTHER" id="PTHR10885">
    <property type="entry name" value="ISOPENTENYL-DIPHOSPHATE DELTA-ISOMERASE"/>
    <property type="match status" value="1"/>
</dbReference>
<evidence type="ECO:0000313" key="3">
    <source>
        <dbReference type="EMBL" id="SNU87469.1"/>
    </source>
</evidence>
<organism evidence="3 4">
    <name type="scientific">Streptococcus merionis</name>
    <dbReference type="NCBI Taxonomy" id="400065"/>
    <lineage>
        <taxon>Bacteria</taxon>
        <taxon>Bacillati</taxon>
        <taxon>Bacillota</taxon>
        <taxon>Bacilli</taxon>
        <taxon>Lactobacillales</taxon>
        <taxon>Streptococcaceae</taxon>
        <taxon>Streptococcus</taxon>
    </lineage>
</organism>
<evidence type="ECO:0000313" key="4">
    <source>
        <dbReference type="Proteomes" id="UP000215185"/>
    </source>
</evidence>
<protein>
    <submittedName>
        <fullName evidence="3">NUDIX hydrolase</fullName>
        <ecNumber evidence="3">3.6.1.-</ecNumber>
    </submittedName>
</protein>
<keyword evidence="1 3" id="KW-0378">Hydrolase</keyword>
<dbReference type="PROSITE" id="PS51462">
    <property type="entry name" value="NUDIX"/>
    <property type="match status" value="1"/>
</dbReference>
<evidence type="ECO:0000256" key="1">
    <source>
        <dbReference type="ARBA" id="ARBA00022801"/>
    </source>
</evidence>
<dbReference type="Gene3D" id="3.90.79.10">
    <property type="entry name" value="Nucleoside Triphosphate Pyrophosphohydrolase"/>
    <property type="match status" value="1"/>
</dbReference>
<dbReference type="GO" id="GO:0016787">
    <property type="term" value="F:hydrolase activity"/>
    <property type="evidence" value="ECO:0007669"/>
    <property type="project" value="UniProtKB-KW"/>
</dbReference>
<dbReference type="RefSeq" id="WP_018372560.1">
    <property type="nucleotide sequence ID" value="NZ_LT906439.1"/>
</dbReference>
<reference evidence="3 4" key="1">
    <citation type="submission" date="2017-06" db="EMBL/GenBank/DDBJ databases">
        <authorList>
            <consortium name="Pathogen Informatics"/>
        </authorList>
    </citation>
    <scope>NUCLEOTIDE SEQUENCE [LARGE SCALE GENOMIC DNA]</scope>
    <source>
        <strain evidence="3 4">NCTC13788</strain>
    </source>
</reference>
<dbReference type="InterPro" id="IPR020084">
    <property type="entry name" value="NUDIX_hydrolase_CS"/>
</dbReference>